<reference evidence="5 6" key="1">
    <citation type="journal article" date="2019" name="Int. J. Syst. Evol. Microbiol.">
        <title>The Global Catalogue of Microorganisms (GCM) 10K type strain sequencing project: providing services to taxonomists for standard genome sequencing and annotation.</title>
        <authorList>
            <consortium name="The Broad Institute Genomics Platform"/>
            <consortium name="The Broad Institute Genome Sequencing Center for Infectious Disease"/>
            <person name="Wu L."/>
            <person name="Ma J."/>
        </authorList>
    </citation>
    <scope>NUCLEOTIDE SEQUENCE [LARGE SCALE GENOMIC DNA]</scope>
    <source>
        <strain evidence="5 6">XZGYJ-43</strain>
    </source>
</reference>
<dbReference type="SUPFAM" id="SSF54909">
    <property type="entry name" value="Dimeric alpha+beta barrel"/>
    <property type="match status" value="1"/>
</dbReference>
<dbReference type="PROSITE" id="PS50956">
    <property type="entry name" value="HTH_ASNC_2"/>
    <property type="match status" value="1"/>
</dbReference>
<comment type="caution">
    <text evidence="5">The sequence shown here is derived from an EMBL/GenBank/DDBJ whole genome shotgun (WGS) entry which is preliminary data.</text>
</comment>
<dbReference type="InterPro" id="IPR036388">
    <property type="entry name" value="WH-like_DNA-bd_sf"/>
</dbReference>
<dbReference type="Pfam" id="PF13412">
    <property type="entry name" value="HTH_24"/>
    <property type="match status" value="1"/>
</dbReference>
<dbReference type="RefSeq" id="WP_279529121.1">
    <property type="nucleotide sequence ID" value="NZ_CP122312.1"/>
</dbReference>
<name>A0ABD5Z1W9_9EURY</name>
<accession>A0ABD5Z1W9</accession>
<dbReference type="Pfam" id="PF01037">
    <property type="entry name" value="AsnC_trans_reg"/>
    <property type="match status" value="1"/>
</dbReference>
<dbReference type="EMBL" id="JBHTAR010000011">
    <property type="protein sequence ID" value="MFC7199179.1"/>
    <property type="molecule type" value="Genomic_DNA"/>
</dbReference>
<dbReference type="PANTHER" id="PTHR30154">
    <property type="entry name" value="LEUCINE-RESPONSIVE REGULATORY PROTEIN"/>
    <property type="match status" value="1"/>
</dbReference>
<dbReference type="InterPro" id="IPR019887">
    <property type="entry name" value="Tscrpt_reg_AsnC/Lrp_C"/>
</dbReference>
<dbReference type="GO" id="GO:0003677">
    <property type="term" value="F:DNA binding"/>
    <property type="evidence" value="ECO:0007669"/>
    <property type="project" value="UniProtKB-KW"/>
</dbReference>
<keyword evidence="3" id="KW-0804">Transcription</keyword>
<proteinExistence type="predicted"/>
<keyword evidence="6" id="KW-1185">Reference proteome</keyword>
<dbReference type="InterPro" id="IPR036390">
    <property type="entry name" value="WH_DNA-bd_sf"/>
</dbReference>
<evidence type="ECO:0000259" key="4">
    <source>
        <dbReference type="PROSITE" id="PS50956"/>
    </source>
</evidence>
<gene>
    <name evidence="5" type="ORF">ACFQJ9_07070</name>
</gene>
<evidence type="ECO:0000256" key="1">
    <source>
        <dbReference type="ARBA" id="ARBA00023015"/>
    </source>
</evidence>
<organism evidence="5 6">
    <name type="scientific">Halospeciosus flavus</name>
    <dbReference type="NCBI Taxonomy" id="3032283"/>
    <lineage>
        <taxon>Archaea</taxon>
        <taxon>Methanobacteriati</taxon>
        <taxon>Methanobacteriota</taxon>
        <taxon>Stenosarchaea group</taxon>
        <taxon>Halobacteria</taxon>
        <taxon>Halobacteriales</taxon>
        <taxon>Halobacteriaceae</taxon>
        <taxon>Halospeciosus</taxon>
    </lineage>
</organism>
<dbReference type="Gene3D" id="1.10.10.10">
    <property type="entry name" value="Winged helix-like DNA-binding domain superfamily/Winged helix DNA-binding domain"/>
    <property type="match status" value="1"/>
</dbReference>
<dbReference type="InterPro" id="IPR019888">
    <property type="entry name" value="Tscrpt_reg_AsnC-like"/>
</dbReference>
<dbReference type="PANTHER" id="PTHR30154:SF34">
    <property type="entry name" value="TRANSCRIPTIONAL REGULATOR AZLB"/>
    <property type="match status" value="1"/>
</dbReference>
<evidence type="ECO:0000256" key="2">
    <source>
        <dbReference type="ARBA" id="ARBA00023125"/>
    </source>
</evidence>
<protein>
    <submittedName>
        <fullName evidence="5">Lrp/AsnC family transcriptional regulator</fullName>
    </submittedName>
</protein>
<evidence type="ECO:0000256" key="3">
    <source>
        <dbReference type="ARBA" id="ARBA00023163"/>
    </source>
</evidence>
<keyword evidence="2" id="KW-0238">DNA-binding</keyword>
<dbReference type="Gene3D" id="3.30.70.920">
    <property type="match status" value="1"/>
</dbReference>
<sequence>MDERDIRLLKAISDLGTGSPEALHEETDIPVSTIHYRLNNLREEGIIENDLYDVDLEEFGLDVTVVVEVLADYSGSYEMLGEDILEIEGVTQLYFTMGETDFIVVARLPDADDVERLISEFESLDEIDRTNSTFTITTLRDSQRPLQSYSVETLVEKLAEE</sequence>
<dbReference type="SUPFAM" id="SSF46785">
    <property type="entry name" value="Winged helix' DNA-binding domain"/>
    <property type="match status" value="1"/>
</dbReference>
<dbReference type="InterPro" id="IPR011008">
    <property type="entry name" value="Dimeric_a/b-barrel"/>
</dbReference>
<evidence type="ECO:0000313" key="6">
    <source>
        <dbReference type="Proteomes" id="UP001596447"/>
    </source>
</evidence>
<dbReference type="AlphaFoldDB" id="A0ABD5Z1W9"/>
<evidence type="ECO:0000313" key="5">
    <source>
        <dbReference type="EMBL" id="MFC7199179.1"/>
    </source>
</evidence>
<dbReference type="InterPro" id="IPR000485">
    <property type="entry name" value="AsnC-type_HTH_dom"/>
</dbReference>
<dbReference type="Proteomes" id="UP001596447">
    <property type="component" value="Unassembled WGS sequence"/>
</dbReference>
<dbReference type="SMART" id="SM00344">
    <property type="entry name" value="HTH_ASNC"/>
    <property type="match status" value="1"/>
</dbReference>
<feature type="domain" description="HTH asnC-type" evidence="4">
    <location>
        <begin position="1"/>
        <end position="62"/>
    </location>
</feature>
<keyword evidence="1" id="KW-0805">Transcription regulation</keyword>